<dbReference type="RefSeq" id="WP_185142088.1">
    <property type="nucleotide sequence ID" value="NZ_JACJVP010000010.1"/>
</dbReference>
<evidence type="ECO:0000313" key="2">
    <source>
        <dbReference type="Proteomes" id="UP000547209"/>
    </source>
</evidence>
<organism evidence="1 2">
    <name type="scientific">Cohnella nanjingensis</name>
    <dbReference type="NCBI Taxonomy" id="1387779"/>
    <lineage>
        <taxon>Bacteria</taxon>
        <taxon>Bacillati</taxon>
        <taxon>Bacillota</taxon>
        <taxon>Bacilli</taxon>
        <taxon>Bacillales</taxon>
        <taxon>Paenibacillaceae</taxon>
        <taxon>Cohnella</taxon>
    </lineage>
</organism>
<dbReference type="Proteomes" id="UP000547209">
    <property type="component" value="Unassembled WGS sequence"/>
</dbReference>
<reference evidence="1 2" key="1">
    <citation type="submission" date="2020-08" db="EMBL/GenBank/DDBJ databases">
        <title>Cohnella phylogeny.</title>
        <authorList>
            <person name="Dunlap C."/>
        </authorList>
    </citation>
    <scope>NUCLEOTIDE SEQUENCE [LARGE SCALE GENOMIC DNA]</scope>
    <source>
        <strain evidence="1 2">DSM 28246</strain>
    </source>
</reference>
<proteinExistence type="predicted"/>
<gene>
    <name evidence="1" type="ORF">H7C19_07960</name>
</gene>
<name>A0A7X0RNA4_9BACL</name>
<evidence type="ECO:0000313" key="1">
    <source>
        <dbReference type="EMBL" id="MBB6670622.1"/>
    </source>
</evidence>
<dbReference type="EMBL" id="JACJVP010000010">
    <property type="protein sequence ID" value="MBB6670622.1"/>
    <property type="molecule type" value="Genomic_DNA"/>
</dbReference>
<keyword evidence="2" id="KW-1185">Reference proteome</keyword>
<accession>A0A7X0RNA4</accession>
<sequence>MYDNIYLYADSRSIEQLNTAEEKVLLFGSYIGYSNFGDILQLKGALEFHRSHTDLIPVVVCALESISSYSFFAKLRKWFGDITFIFFDYNLQSDPSFMLQQIHTSTGVHHLHLYGGGYLNTMWGEFKLSIVEFLLKTFKIEHYVITGQQLDKNFISNLSQHIQTYSPSLIGGRDYESANLIKMAGWKGGYSFDDASDIIQSMKNNLKFQINDQIMFHVNTSSYTHEKLEHAINTISNSLKRIKAYNNKLQLLQMYSDKRYVVRDTLETIIDLEDEFPFDTYVVQNLAIMALEYQTIQNDDLLQLGNLGVTSSYHTTMFLNMLGIPCHLFSFNDYYDQKRGALDNKGTLDEFLNAPYVPDYEAKLKERQDWIYILKSDFLAHRNEKLKIEKINYIITSTNLAFSYKDDQIQKNLNTSLQWQREQTNIWWEKYQRSIQELQWQKEQTDSWWNKHQQITQELEWQKEQTDSWWNKHQVLISKLDQNQAIFDELKDELINHQADLLKSTVELEQVHREYSQCREYSENLEKQLEHLNSWINYIKYKIKKRMDT</sequence>
<dbReference type="AlphaFoldDB" id="A0A7X0RNA4"/>
<evidence type="ECO:0008006" key="3">
    <source>
        <dbReference type="Google" id="ProtNLM"/>
    </source>
</evidence>
<comment type="caution">
    <text evidence="1">The sequence shown here is derived from an EMBL/GenBank/DDBJ whole genome shotgun (WGS) entry which is preliminary data.</text>
</comment>
<protein>
    <recommendedName>
        <fullName evidence="3">Polysaccharide pyruvyl transferase domain-containing protein</fullName>
    </recommendedName>
</protein>